<organism evidence="2 3">
    <name type="scientific">Carpediemonas membranifera</name>
    <dbReference type="NCBI Taxonomy" id="201153"/>
    <lineage>
        <taxon>Eukaryota</taxon>
        <taxon>Metamonada</taxon>
        <taxon>Carpediemonas-like organisms</taxon>
        <taxon>Carpediemonas</taxon>
    </lineage>
</organism>
<protein>
    <submittedName>
        <fullName evidence="2">Uncharacterized protein</fullName>
    </submittedName>
</protein>
<dbReference type="Proteomes" id="UP000717585">
    <property type="component" value="Unassembled WGS sequence"/>
</dbReference>
<feature type="compositionally biased region" description="Basic and acidic residues" evidence="1">
    <location>
        <begin position="323"/>
        <end position="342"/>
    </location>
</feature>
<feature type="region of interest" description="Disordered" evidence="1">
    <location>
        <begin position="319"/>
        <end position="422"/>
    </location>
</feature>
<dbReference type="PANTHER" id="PTHR24110">
    <property type="entry name" value="CENTROSOMAL PROTEIN OF 78 KDA"/>
    <property type="match status" value="1"/>
</dbReference>
<feature type="compositionally biased region" description="Basic residues" evidence="1">
    <location>
        <begin position="353"/>
        <end position="363"/>
    </location>
</feature>
<dbReference type="InterPro" id="IPR032675">
    <property type="entry name" value="LRR_dom_sf"/>
</dbReference>
<keyword evidence="3" id="KW-1185">Reference proteome</keyword>
<dbReference type="PANTHER" id="PTHR24110:SF3">
    <property type="entry name" value="CENTROSOMAL PROTEIN OF 78 KDA"/>
    <property type="match status" value="1"/>
</dbReference>
<sequence>MQRREKRTKPSTTSKRSFVGALGTDLRLDGRFITAARKNYVRSDVHAISREQCERLSSAMKTNGKLLTEITLNARLGVSLFNKEEERPSRLRPSATTTPEIHQPRLSSALVQPISHLIATSPRLHVFRLYGVPLTPKSLGRLVKALAKTKALKTLALVDCGISSATASAIFTALASVSTVEEVDLSHNPGIDDTAVAAAAHWITQHAERRDMDCFNMALHTSEAVADQRHKVHGPTTLALSHCALTDDGVGLLACSLTRDEYMTHVDVSGHKMVGTAGAKAVKACLAENRTLVQFDITSCPVYDSSTLTSIDRMLARNRRVSSKRDKAVERRLKIEAGKDLATRPPRPQTTKPRSRSIPRIRPKTAPSSDRVVRPTTRRIRRRRSSAGQESANANPPADIGLRSQSQGRQTRVTHNSPDTTAEMKRKLAAEARAHKLTLAELVRQKVAVGDLQMQVLELTAQRNTLASRVGESLVEPSSVLGQSVIGSDRILDTPAGHKAVEALTSAVEKVRSMLETPSRVTAGHDSTAAPVSPKGGDRGPVSPLGMRHQAPARPTDASVGAGTDITALSEFSDIEGSQVGSVQDFYTSLLEAGSGRDLVREVNRRTSR</sequence>
<reference evidence="2" key="1">
    <citation type="submission" date="2021-05" db="EMBL/GenBank/DDBJ databases">
        <title>A free-living protist that lacks canonical eukaryotic 1 DNA replication and segregation systems.</title>
        <authorList>
            <person name="Salas-Leiva D.E."/>
            <person name="Tromer E.C."/>
            <person name="Curtis B.A."/>
            <person name="Jerlstrom-Hultqvist J."/>
            <person name="Kolisko M."/>
            <person name="Yi Z."/>
            <person name="Salas-Leiva J.S."/>
            <person name="Gallot-Lavallee L."/>
            <person name="Kops G.J.P.L."/>
            <person name="Archibald J.M."/>
            <person name="Simpson A.G.B."/>
            <person name="Roger A.J."/>
        </authorList>
    </citation>
    <scope>NUCLEOTIDE SEQUENCE</scope>
    <source>
        <strain evidence="2">BICM</strain>
    </source>
</reference>
<evidence type="ECO:0000256" key="1">
    <source>
        <dbReference type="SAM" id="MobiDB-lite"/>
    </source>
</evidence>
<dbReference type="Pfam" id="PF13516">
    <property type="entry name" value="LRR_6"/>
    <property type="match status" value="1"/>
</dbReference>
<feature type="region of interest" description="Disordered" evidence="1">
    <location>
        <begin position="518"/>
        <end position="562"/>
    </location>
</feature>
<accession>A0A8J6AVL8</accession>
<gene>
    <name evidence="2" type="ORF">J8273_4935</name>
</gene>
<evidence type="ECO:0000313" key="3">
    <source>
        <dbReference type="Proteomes" id="UP000717585"/>
    </source>
</evidence>
<proteinExistence type="predicted"/>
<feature type="compositionally biased region" description="Polar residues" evidence="1">
    <location>
        <begin position="403"/>
        <end position="420"/>
    </location>
</feature>
<comment type="caution">
    <text evidence="2">The sequence shown here is derived from an EMBL/GenBank/DDBJ whole genome shotgun (WGS) entry which is preliminary data.</text>
</comment>
<evidence type="ECO:0000313" key="2">
    <source>
        <dbReference type="EMBL" id="KAG9393635.1"/>
    </source>
</evidence>
<name>A0A8J6AVL8_9EUKA</name>
<dbReference type="SUPFAM" id="SSF52047">
    <property type="entry name" value="RNI-like"/>
    <property type="match status" value="1"/>
</dbReference>
<dbReference type="OrthoDB" id="78308at2759"/>
<dbReference type="InterPro" id="IPR001611">
    <property type="entry name" value="Leu-rich_rpt"/>
</dbReference>
<dbReference type="EMBL" id="JAHDYR010000022">
    <property type="protein sequence ID" value="KAG9393635.1"/>
    <property type="molecule type" value="Genomic_DNA"/>
</dbReference>
<dbReference type="AlphaFoldDB" id="A0A8J6AVL8"/>
<feature type="compositionally biased region" description="Basic residues" evidence="1">
    <location>
        <begin position="376"/>
        <end position="385"/>
    </location>
</feature>
<dbReference type="Gene3D" id="3.80.10.10">
    <property type="entry name" value="Ribonuclease Inhibitor"/>
    <property type="match status" value="2"/>
</dbReference>